<comment type="caution">
    <text evidence="2">The sequence shown here is derived from an EMBL/GenBank/DDBJ whole genome shotgun (WGS) entry which is preliminary data.</text>
</comment>
<dbReference type="InterPro" id="IPR037523">
    <property type="entry name" value="VOC_core"/>
</dbReference>
<reference evidence="2" key="2">
    <citation type="journal article" date="2021" name="PeerJ">
        <title>Extensive microbial diversity within the chicken gut microbiome revealed by metagenomics and culture.</title>
        <authorList>
            <person name="Gilroy R."/>
            <person name="Ravi A."/>
            <person name="Getino M."/>
            <person name="Pursley I."/>
            <person name="Horton D.L."/>
            <person name="Alikhan N.F."/>
            <person name="Baker D."/>
            <person name="Gharbi K."/>
            <person name="Hall N."/>
            <person name="Watson M."/>
            <person name="Adriaenssens E.M."/>
            <person name="Foster-Nyarko E."/>
            <person name="Jarju S."/>
            <person name="Secka A."/>
            <person name="Antonio M."/>
            <person name="Oren A."/>
            <person name="Chaudhuri R.R."/>
            <person name="La Ragione R."/>
            <person name="Hildebrand F."/>
            <person name="Pallen M.J."/>
        </authorList>
    </citation>
    <scope>NUCLEOTIDE SEQUENCE</scope>
    <source>
        <strain evidence="2">CHK180-2868</strain>
    </source>
</reference>
<dbReference type="SUPFAM" id="SSF54593">
    <property type="entry name" value="Glyoxalase/Bleomycin resistance protein/Dihydroxybiphenyl dioxygenase"/>
    <property type="match status" value="1"/>
</dbReference>
<dbReference type="AlphaFoldDB" id="A0A9D1D567"/>
<accession>A0A9D1D567</accession>
<dbReference type="Proteomes" id="UP000824250">
    <property type="component" value="Unassembled WGS sequence"/>
</dbReference>
<dbReference type="InterPro" id="IPR029068">
    <property type="entry name" value="Glyas_Bleomycin-R_OHBP_Dase"/>
</dbReference>
<dbReference type="InterPro" id="IPR004360">
    <property type="entry name" value="Glyas_Fos-R_dOase_dom"/>
</dbReference>
<dbReference type="CDD" id="cd06587">
    <property type="entry name" value="VOC"/>
    <property type="match status" value="1"/>
</dbReference>
<feature type="domain" description="VOC" evidence="1">
    <location>
        <begin position="2"/>
        <end position="122"/>
    </location>
</feature>
<dbReference type="EMBL" id="DVGC01000043">
    <property type="protein sequence ID" value="HIR05896.1"/>
    <property type="molecule type" value="Genomic_DNA"/>
</dbReference>
<protein>
    <submittedName>
        <fullName evidence="2">VOC family protein</fullName>
    </submittedName>
</protein>
<evidence type="ECO:0000313" key="3">
    <source>
        <dbReference type="Proteomes" id="UP000824250"/>
    </source>
</evidence>
<evidence type="ECO:0000313" key="2">
    <source>
        <dbReference type="EMBL" id="HIR05896.1"/>
    </source>
</evidence>
<organism evidence="2 3">
    <name type="scientific">Candidatus Copromonas faecavium</name>
    <name type="common">nom. illeg.</name>
    <dbReference type="NCBI Taxonomy" id="2840740"/>
    <lineage>
        <taxon>Bacteria</taxon>
        <taxon>Bacillati</taxon>
        <taxon>Bacillota</taxon>
        <taxon>Clostridia</taxon>
        <taxon>Lachnospirales</taxon>
        <taxon>Lachnospiraceae</taxon>
        <taxon>Candidatus Copromonas (nom. illeg.)</taxon>
    </lineage>
</organism>
<dbReference type="PANTHER" id="PTHR36503">
    <property type="entry name" value="BLR2520 PROTEIN"/>
    <property type="match status" value="1"/>
</dbReference>
<name>A0A9D1D567_9FIRM</name>
<dbReference type="Pfam" id="PF00903">
    <property type="entry name" value="Glyoxalase"/>
    <property type="match status" value="1"/>
</dbReference>
<dbReference type="Gene3D" id="3.10.180.10">
    <property type="entry name" value="2,3-Dihydroxybiphenyl 1,2-Dioxygenase, domain 1"/>
    <property type="match status" value="1"/>
</dbReference>
<reference evidence="2" key="1">
    <citation type="submission" date="2020-10" db="EMBL/GenBank/DDBJ databases">
        <authorList>
            <person name="Gilroy R."/>
        </authorList>
    </citation>
    <scope>NUCLEOTIDE SEQUENCE</scope>
    <source>
        <strain evidence="2">CHK180-2868</strain>
    </source>
</reference>
<gene>
    <name evidence="2" type="ORF">IAB28_08015</name>
</gene>
<evidence type="ECO:0000259" key="1">
    <source>
        <dbReference type="PROSITE" id="PS51819"/>
    </source>
</evidence>
<dbReference type="PANTHER" id="PTHR36503:SF3">
    <property type="entry name" value="BLR0126 PROTEIN"/>
    <property type="match status" value="1"/>
</dbReference>
<sequence>MAIESSVVFLPVTDIEQTTQFYRDVIGLSVVQEQVGGSCRIFDTGYGYLGFCQYQDKRPVLGGPKGVCLSFNCHDKADVDAQYQKYHSAGLASEPPGKVDPFPVYSFFMEDPDGYKVEFQKILSCQEAGEPE</sequence>
<dbReference type="PROSITE" id="PS51819">
    <property type="entry name" value="VOC"/>
    <property type="match status" value="1"/>
</dbReference>
<proteinExistence type="predicted"/>